<keyword evidence="5 7" id="KW-1133">Transmembrane helix</keyword>
<feature type="transmembrane region" description="Helical" evidence="7">
    <location>
        <begin position="259"/>
        <end position="280"/>
    </location>
</feature>
<dbReference type="Pfam" id="PF19300">
    <property type="entry name" value="BPD_transp_1_N"/>
    <property type="match status" value="1"/>
</dbReference>
<keyword evidence="2 7" id="KW-0813">Transport</keyword>
<dbReference type="InterPro" id="IPR000515">
    <property type="entry name" value="MetI-like"/>
</dbReference>
<feature type="transmembrane region" description="Helical" evidence="7">
    <location>
        <begin position="300"/>
        <end position="323"/>
    </location>
</feature>
<evidence type="ECO:0000256" key="2">
    <source>
        <dbReference type="ARBA" id="ARBA00022448"/>
    </source>
</evidence>
<dbReference type="InterPro" id="IPR045621">
    <property type="entry name" value="BPD_transp_1_N"/>
</dbReference>
<feature type="transmembrane region" description="Helical" evidence="7">
    <location>
        <begin position="194"/>
        <end position="214"/>
    </location>
</feature>
<dbReference type="PANTHER" id="PTHR43163:SF6">
    <property type="entry name" value="DIPEPTIDE TRANSPORT SYSTEM PERMEASE PROTEIN DPPB-RELATED"/>
    <property type="match status" value="1"/>
</dbReference>
<dbReference type="SUPFAM" id="SSF161098">
    <property type="entry name" value="MetI-like"/>
    <property type="match status" value="1"/>
</dbReference>
<keyword evidence="6 7" id="KW-0472">Membrane</keyword>
<accession>A0ABS9VRW1</accession>
<feature type="transmembrane region" description="Helical" evidence="7">
    <location>
        <begin position="27"/>
        <end position="47"/>
    </location>
</feature>
<protein>
    <submittedName>
        <fullName evidence="9">ABC transporter permease</fullName>
    </submittedName>
</protein>
<evidence type="ECO:0000256" key="1">
    <source>
        <dbReference type="ARBA" id="ARBA00004651"/>
    </source>
</evidence>
<evidence type="ECO:0000256" key="6">
    <source>
        <dbReference type="ARBA" id="ARBA00023136"/>
    </source>
</evidence>
<dbReference type="EMBL" id="JAFEJT020000002">
    <property type="protein sequence ID" value="MCH9274827.1"/>
    <property type="molecule type" value="Genomic_DNA"/>
</dbReference>
<dbReference type="PROSITE" id="PS50928">
    <property type="entry name" value="ABC_TM1"/>
    <property type="match status" value="1"/>
</dbReference>
<reference evidence="9 10" key="1">
    <citation type="journal article" date="2021" name="Environ. Microbiol.">
        <title>Genetic insights into the dark matter of the mammalian gut microbiota through targeted genome reconstruction.</title>
        <authorList>
            <person name="Lugli G.A."/>
            <person name="Alessandri G."/>
            <person name="Milani C."/>
            <person name="Viappiani A."/>
            <person name="Fontana F."/>
            <person name="Tarracchini C."/>
            <person name="Mancabelli L."/>
            <person name="Argentini C."/>
            <person name="Ruiz L."/>
            <person name="Margolles A."/>
            <person name="van Sinderen D."/>
            <person name="Turroni F."/>
            <person name="Ventura M."/>
        </authorList>
    </citation>
    <scope>NUCLEOTIDE SEQUENCE [LARGE SCALE GENOMIC DNA]</scope>
    <source>
        <strain evidence="9 10">MA1</strain>
    </source>
</reference>
<dbReference type="PANTHER" id="PTHR43163">
    <property type="entry name" value="DIPEPTIDE TRANSPORT SYSTEM PERMEASE PROTEIN DPPB-RELATED"/>
    <property type="match status" value="1"/>
</dbReference>
<reference evidence="9 10" key="2">
    <citation type="journal article" date="2021" name="Syst. Appl. Microbiol.">
        <title>Phylogenetic classification of ten novel species belonging to the genus Bifidobacterium comprising B. phasiani sp. nov., B. pongonis sp. nov., B. saguinibicoloris sp. nov., B. colobi sp. nov., B. simiiventris sp. nov., B. santillanense sp. nov., B. miconis sp. nov., B. amazonense sp. nov., B. pluvialisilvae sp. nov., and B. miconisargentati sp. nov.</title>
        <authorList>
            <person name="Lugli G.A."/>
            <person name="Calvete-Torre I."/>
            <person name="Alessandri G."/>
            <person name="Milani C."/>
            <person name="Turroni F."/>
            <person name="Laiolo P."/>
            <person name="Ossiprandi M.C."/>
            <person name="Margolles A."/>
            <person name="Ruiz L."/>
            <person name="Ventura M."/>
        </authorList>
    </citation>
    <scope>NUCLEOTIDE SEQUENCE [LARGE SCALE GENOMIC DNA]</scope>
    <source>
        <strain evidence="9 10">MA1</strain>
    </source>
</reference>
<keyword evidence="4 7" id="KW-0812">Transmembrane</keyword>
<dbReference type="Gene3D" id="1.10.3720.10">
    <property type="entry name" value="MetI-like"/>
    <property type="match status" value="1"/>
</dbReference>
<dbReference type="Pfam" id="PF00528">
    <property type="entry name" value="BPD_transp_1"/>
    <property type="match status" value="1"/>
</dbReference>
<evidence type="ECO:0000256" key="3">
    <source>
        <dbReference type="ARBA" id="ARBA00022475"/>
    </source>
</evidence>
<name>A0ABS9VRW1_9BIFI</name>
<feature type="transmembrane region" description="Helical" evidence="7">
    <location>
        <begin position="150"/>
        <end position="174"/>
    </location>
</feature>
<dbReference type="InterPro" id="IPR035906">
    <property type="entry name" value="MetI-like_sf"/>
</dbReference>
<gene>
    <name evidence="9" type="ORF">JS533_000790</name>
</gene>
<keyword evidence="3" id="KW-1003">Cell membrane</keyword>
<sequence length="385" mass="40707">MGNHARIDENDGGEEPLDALKFLGKRLANLILLLFVLSLVTFGLLYMTNSDPARTLAGAKKVSAEQLAAIRAQYHLDDPLWRQYLRWLNNLLHGDFGTSIRTQLPVAQMIGQRAWITLALALLALAIALVIGLPLGILAARRNGRWQDRLVTALAVAGLSAPSFAVGLLLLYGLSVQLGWFPIYGLGEGGFLDTLWHLLLPAITLAIGLFASVVKISRASLIKQVDSDYTLFARSRGVARWTILAAQLRNAALPIITSSGLLIATLVSGTVIVETTFSIGGLGTLLQTSVTFKDIPTVQAITMIMATIICVATAIVDALAALIDPRLRVRRSPVAAGSDETGSIAAGAGNVRGTDNDGVIAGDDRAAVTTVGTAAGSNDGKENAR</sequence>
<dbReference type="RefSeq" id="WP_241512671.1">
    <property type="nucleotide sequence ID" value="NZ_JAFEJT020000002.1"/>
</dbReference>
<dbReference type="CDD" id="cd06261">
    <property type="entry name" value="TM_PBP2"/>
    <property type="match status" value="1"/>
</dbReference>
<evidence type="ECO:0000313" key="9">
    <source>
        <dbReference type="EMBL" id="MCH9274827.1"/>
    </source>
</evidence>
<comment type="caution">
    <text evidence="9">The sequence shown here is derived from an EMBL/GenBank/DDBJ whole genome shotgun (WGS) entry which is preliminary data.</text>
</comment>
<keyword evidence="10" id="KW-1185">Reference proteome</keyword>
<comment type="similarity">
    <text evidence="7">Belongs to the binding-protein-dependent transport system permease family.</text>
</comment>
<feature type="domain" description="ABC transmembrane type-1" evidence="8">
    <location>
        <begin position="114"/>
        <end position="316"/>
    </location>
</feature>
<evidence type="ECO:0000259" key="8">
    <source>
        <dbReference type="PROSITE" id="PS50928"/>
    </source>
</evidence>
<evidence type="ECO:0000256" key="4">
    <source>
        <dbReference type="ARBA" id="ARBA00022692"/>
    </source>
</evidence>
<evidence type="ECO:0000256" key="5">
    <source>
        <dbReference type="ARBA" id="ARBA00022989"/>
    </source>
</evidence>
<comment type="subcellular location">
    <subcellularLocation>
        <location evidence="1 7">Cell membrane</location>
        <topology evidence="1 7">Multi-pass membrane protein</topology>
    </subcellularLocation>
</comment>
<organism evidence="9 10">
    <name type="scientific">Bifidobacterium amazonense</name>
    <dbReference type="NCBI Taxonomy" id="2809027"/>
    <lineage>
        <taxon>Bacteria</taxon>
        <taxon>Bacillati</taxon>
        <taxon>Actinomycetota</taxon>
        <taxon>Actinomycetes</taxon>
        <taxon>Bifidobacteriales</taxon>
        <taxon>Bifidobacteriaceae</taxon>
        <taxon>Bifidobacterium</taxon>
    </lineage>
</organism>
<proteinExistence type="inferred from homology"/>
<evidence type="ECO:0000313" key="10">
    <source>
        <dbReference type="Proteomes" id="UP000710815"/>
    </source>
</evidence>
<evidence type="ECO:0000256" key="7">
    <source>
        <dbReference type="RuleBase" id="RU363032"/>
    </source>
</evidence>
<feature type="transmembrane region" description="Helical" evidence="7">
    <location>
        <begin position="114"/>
        <end position="138"/>
    </location>
</feature>
<dbReference type="Proteomes" id="UP000710815">
    <property type="component" value="Unassembled WGS sequence"/>
</dbReference>